<dbReference type="EMBL" id="JAIVFP010000001">
    <property type="protein sequence ID" value="MCI4684319.1"/>
    <property type="molecule type" value="Genomic_DNA"/>
</dbReference>
<dbReference type="PANTHER" id="PTHR42194:SF1">
    <property type="entry name" value="UPF0276 PROTEIN HI_1600"/>
    <property type="match status" value="1"/>
</dbReference>
<proteinExistence type="inferred from homology"/>
<comment type="caution">
    <text evidence="3">The sequence shown here is derived from an EMBL/GenBank/DDBJ whole genome shotgun (WGS) entry which is preliminary data.</text>
</comment>
<sequence length="580" mass="61550">MNIHIPSLALAQDDVVAGLKPAGDVVGAGLKPTHDAVGAGLKPAHGAEILATRPDIGFFEIHAENYMNPGGPNRRLLAAIRETFPISVHGVGLSLGSNGKLDRDHLARLKEVVDFAAPALISEHLAWSDFSGRAFPDLLPLPYDEAALFRVAGKIDAVQEVLGRAILIENPATYLRFRGDALAEPDFLAELCARTGSGLLLDVNNVHVAAVNHGFYACAYLDAFPLERVGEIHLAGHVQAHDADGAFLIDDHGGPVSAEVWALYRDVIAAAGPRPTLIEWDNNVPDWAELLAETEKARAEMRAFHPAPLASGACPEGRLATSHGVRGAAEALDAHWQSAFASALQDPVAPAPPLFAPCDTASRFAVYRNNSAVAEINALKEQFPTVLRLVGDEAFSGLARAFARENPPRSPVLAAYGADFPAFAAVFLAENGVEDLPYLPDAARLDWAVLQSLRAKEAEPCGLERLAALDVARIGAARARLHPSLALVASHWPLLALRDPETRDIADWRGETILVLRPESEAVLIALEPGAAAFLAACAAGATLGEAAQACEAAQSGFDFGHTLVALTRTGAFLDFIFDI</sequence>
<dbReference type="InterPro" id="IPR036237">
    <property type="entry name" value="Xyl_isomerase-like_sf"/>
</dbReference>
<dbReference type="Gene3D" id="3.20.20.150">
    <property type="entry name" value="Divalent-metal-dependent TIM barrel enzymes"/>
    <property type="match status" value="1"/>
</dbReference>
<dbReference type="InterPro" id="IPR007801">
    <property type="entry name" value="MbnB/TglH/ChrH"/>
</dbReference>
<dbReference type="NCBIfam" id="NF003818">
    <property type="entry name" value="PRK05409.1"/>
    <property type="match status" value="1"/>
</dbReference>
<evidence type="ECO:0000313" key="3">
    <source>
        <dbReference type="EMBL" id="MCI4684319.1"/>
    </source>
</evidence>
<dbReference type="PANTHER" id="PTHR42194">
    <property type="entry name" value="UPF0276 PROTEIN HI_1600"/>
    <property type="match status" value="1"/>
</dbReference>
<feature type="domain" description="Putative DNA-binding" evidence="2">
    <location>
        <begin position="336"/>
        <end position="423"/>
    </location>
</feature>
<keyword evidence="4" id="KW-1185">Reference proteome</keyword>
<dbReference type="Pfam" id="PF05114">
    <property type="entry name" value="MbnB_TglH_ChrH"/>
    <property type="match status" value="1"/>
</dbReference>
<comment type="similarity">
    <text evidence="1">Belongs to the UPF0276 family.</text>
</comment>
<name>A0ABS9Z9L1_9HYPH</name>
<dbReference type="Gene3D" id="1.10.150.690">
    <property type="entry name" value="DUF2063"/>
    <property type="match status" value="1"/>
</dbReference>
<evidence type="ECO:0000256" key="1">
    <source>
        <dbReference type="HAMAP-Rule" id="MF_00697"/>
    </source>
</evidence>
<dbReference type="InterPro" id="IPR018640">
    <property type="entry name" value="DUF2063"/>
</dbReference>
<dbReference type="RefSeq" id="WP_243068220.1">
    <property type="nucleotide sequence ID" value="NZ_JAIVFK010000031.1"/>
</dbReference>
<dbReference type="SUPFAM" id="SSF51658">
    <property type="entry name" value="Xylose isomerase-like"/>
    <property type="match status" value="1"/>
</dbReference>
<evidence type="ECO:0000259" key="2">
    <source>
        <dbReference type="Pfam" id="PF09836"/>
    </source>
</evidence>
<evidence type="ECO:0000313" key="4">
    <source>
        <dbReference type="Proteomes" id="UP001139104"/>
    </source>
</evidence>
<gene>
    <name evidence="3" type="ORF">K2U94_16385</name>
</gene>
<dbReference type="Proteomes" id="UP001139104">
    <property type="component" value="Unassembled WGS sequence"/>
</dbReference>
<accession>A0ABS9Z9L1</accession>
<reference evidence="3" key="1">
    <citation type="journal article" date="2022" name="ISME J.">
        <title>Identification of active gaseous-alkane degraders at natural gas seeps.</title>
        <authorList>
            <person name="Farhan Ul Haque M."/>
            <person name="Hernandez M."/>
            <person name="Crombie A.T."/>
            <person name="Murrell J.C."/>
        </authorList>
    </citation>
    <scope>NUCLEOTIDE SEQUENCE</scope>
    <source>
        <strain evidence="3">PC2</strain>
    </source>
</reference>
<protein>
    <recommendedName>
        <fullName evidence="1">UPF0276 protein K2U94_16385</fullName>
    </recommendedName>
</protein>
<organism evidence="3 4">
    <name type="scientific">Candidatus Rhodoblastus alkanivorans</name>
    <dbReference type="NCBI Taxonomy" id="2954117"/>
    <lineage>
        <taxon>Bacteria</taxon>
        <taxon>Pseudomonadati</taxon>
        <taxon>Pseudomonadota</taxon>
        <taxon>Alphaproteobacteria</taxon>
        <taxon>Hyphomicrobiales</taxon>
        <taxon>Rhodoblastaceae</taxon>
        <taxon>Rhodoblastus</taxon>
    </lineage>
</organism>
<dbReference type="HAMAP" id="MF_00697">
    <property type="entry name" value="UPF0276"/>
    <property type="match status" value="1"/>
</dbReference>
<dbReference type="Pfam" id="PF09836">
    <property type="entry name" value="DUF2063"/>
    <property type="match status" value="1"/>
</dbReference>
<dbReference type="InterPro" id="IPR044922">
    <property type="entry name" value="DUF2063_N_sf"/>
</dbReference>